<evidence type="ECO:0000313" key="13">
    <source>
        <dbReference type="EMBL" id="CAF0986025.1"/>
    </source>
</evidence>
<feature type="binding site" evidence="10">
    <location>
        <begin position="292"/>
        <end position="297"/>
    </location>
    <ligand>
        <name>a peptide</name>
        <dbReference type="ChEBI" id="CHEBI:60466"/>
    </ligand>
</feature>
<comment type="subcellular location">
    <subcellularLocation>
        <location evidence="1">Cytoplasm</location>
    </subcellularLocation>
</comment>
<evidence type="ECO:0000256" key="8">
    <source>
        <dbReference type="ARBA" id="ARBA00023049"/>
    </source>
</evidence>
<evidence type="ECO:0000256" key="1">
    <source>
        <dbReference type="ARBA" id="ARBA00004496"/>
    </source>
</evidence>
<comment type="caution">
    <text evidence="13">The sequence shown here is derived from an EMBL/GenBank/DDBJ whole genome shotgun (WGS) entry which is preliminary data.</text>
</comment>
<dbReference type="InterPro" id="IPR027268">
    <property type="entry name" value="Peptidase_M4/M1_CTD_sf"/>
</dbReference>
<dbReference type="Pfam" id="PF09127">
    <property type="entry name" value="Leuk-A4-hydro_C"/>
    <property type="match status" value="1"/>
</dbReference>
<keyword evidence="6" id="KW-0378">Hydrolase</keyword>
<dbReference type="PANTHER" id="PTHR45726:SF3">
    <property type="entry name" value="LEUKOTRIENE A-4 HYDROLASE"/>
    <property type="match status" value="1"/>
</dbReference>
<evidence type="ECO:0000313" key="15">
    <source>
        <dbReference type="EMBL" id="CAF3758302.1"/>
    </source>
</evidence>
<dbReference type="InterPro" id="IPR049980">
    <property type="entry name" value="LTA4H_cat"/>
</dbReference>
<dbReference type="SUPFAM" id="SSF48371">
    <property type="entry name" value="ARM repeat"/>
    <property type="match status" value="1"/>
</dbReference>
<protein>
    <recommendedName>
        <fullName evidence="12">Peptidase M1 leukotriene A4 hydrolase/aminopeptidase C-terminal domain-containing protein</fullName>
    </recommendedName>
</protein>
<evidence type="ECO:0000256" key="4">
    <source>
        <dbReference type="ARBA" id="ARBA00022670"/>
    </source>
</evidence>
<comment type="cofactor">
    <cofactor evidence="11">
        <name>Zn(2+)</name>
        <dbReference type="ChEBI" id="CHEBI:29105"/>
    </cofactor>
    <text evidence="11">Binds 1 zinc ion per subunit.</text>
</comment>
<dbReference type="InterPro" id="IPR015211">
    <property type="entry name" value="Peptidase_M1_C"/>
</dbReference>
<dbReference type="Gene3D" id="2.60.40.1730">
    <property type="entry name" value="tricorn interacting facor f3 domain"/>
    <property type="match status" value="1"/>
</dbReference>
<dbReference type="InterPro" id="IPR042097">
    <property type="entry name" value="Aminopeptidase_N-like_N_sf"/>
</dbReference>
<dbReference type="GO" id="GO:0008237">
    <property type="term" value="F:metallopeptidase activity"/>
    <property type="evidence" value="ECO:0007669"/>
    <property type="project" value="UniProtKB-KW"/>
</dbReference>
<dbReference type="InterPro" id="IPR001930">
    <property type="entry name" value="Peptidase_M1"/>
</dbReference>
<evidence type="ECO:0000256" key="9">
    <source>
        <dbReference type="PIRSR" id="PIRSR634015-1"/>
    </source>
</evidence>
<dbReference type="Proteomes" id="UP000681722">
    <property type="component" value="Unassembled WGS sequence"/>
</dbReference>
<evidence type="ECO:0000313" key="14">
    <source>
        <dbReference type="EMBL" id="CAF1023614.1"/>
    </source>
</evidence>
<reference evidence="13" key="1">
    <citation type="submission" date="2021-02" db="EMBL/GenBank/DDBJ databases">
        <authorList>
            <person name="Nowell W R."/>
        </authorList>
    </citation>
    <scope>NUCLEOTIDE SEQUENCE</scope>
</reference>
<dbReference type="CDD" id="cd09599">
    <property type="entry name" value="M1_LTA4H"/>
    <property type="match status" value="1"/>
</dbReference>
<dbReference type="Pfam" id="PF01433">
    <property type="entry name" value="Peptidase_M1"/>
    <property type="match status" value="1"/>
</dbReference>
<keyword evidence="17" id="KW-1185">Reference proteome</keyword>
<dbReference type="InterPro" id="IPR045357">
    <property type="entry name" value="Aminopeptidase_N-like_N"/>
</dbReference>
<accession>A0A814FUI9</accession>
<evidence type="ECO:0000256" key="7">
    <source>
        <dbReference type="ARBA" id="ARBA00022833"/>
    </source>
</evidence>
<dbReference type="InterPro" id="IPR014782">
    <property type="entry name" value="Peptidase_M1_dom"/>
</dbReference>
<evidence type="ECO:0000256" key="10">
    <source>
        <dbReference type="PIRSR" id="PIRSR634015-2"/>
    </source>
</evidence>
<dbReference type="InterPro" id="IPR016024">
    <property type="entry name" value="ARM-type_fold"/>
</dbReference>
<dbReference type="GO" id="GO:0005829">
    <property type="term" value="C:cytosol"/>
    <property type="evidence" value="ECO:0007669"/>
    <property type="project" value="TreeGrafter"/>
</dbReference>
<sequence length="644" mass="76173">MDSNSQDRLFYDPNTLSNFNRYRIVHTSFNLIVDFNKQIVDGYVDLNIRKVSQDKYSVSSSIRNIKDIPHLGQNSNELILDTRHLQIKRVEQIIDVKTNIELQYSLGTEHKALGQPLHIQLAQEQRDKEEIKTRIYYSTTDRCLALQWMKAKQTSFKQYPYMYSQCQAIHARSFYPCQDTPGIKSTYDASIQVEKPLVVLMSAPIDRIDEKENIYYFKQEIPISSYLVAIVSGFLKSKDLGKRCRVWTEPDQLEKCEYEFKSTELLLSKAEELLGDYVWKRYDFLVLPPSFPYGGMENPTMNFISPTLLAGDRSLISTIVHEITHSWTGNLVTNENWEHFWLNEGLTSFIEAKLLGLLNLKADGERNLKINGNDIRRFHSAQQMNDLKETIEIVWGVEHKYTALVYKLEDVDPDDAYSTVQYYKGAAFLWYLEEQIVGSDEKFNEFLRSYIKTFQYKILNSNDFKEYFVNYFHDLPTINQIDWDKWLYGVGMPPFQTNFHTTIEEQCLKLAEKTKRGEFDRETVDQMSAKQIQYFLNLLLLTKTNTTFDIDSMNKIYDMKRYTNCEIKYRWYQLCIRAKYEPVLEDIFHFLQENGRMKYVKPLYMEFKQSWPDMLPKVIDFFQKNKEYMHVITVNQIELRLGSK</sequence>
<dbReference type="EMBL" id="CAJNOQ010002920">
    <property type="protein sequence ID" value="CAF0986025.1"/>
    <property type="molecule type" value="Genomic_DNA"/>
</dbReference>
<keyword evidence="4" id="KW-0645">Protease</keyword>
<dbReference type="PRINTS" id="PR00756">
    <property type="entry name" value="ALADIPTASE"/>
</dbReference>
<feature type="active site" description="Proton acceptor" evidence="9">
    <location>
        <position position="322"/>
    </location>
</feature>
<feature type="binding site" evidence="10">
    <location>
        <begin position="596"/>
        <end position="598"/>
    </location>
    <ligand>
        <name>a peptide</name>
        <dbReference type="ChEBI" id="CHEBI:60466"/>
    </ligand>
</feature>
<evidence type="ECO:0000256" key="3">
    <source>
        <dbReference type="ARBA" id="ARBA00022490"/>
    </source>
</evidence>
<name>A0A814FUI9_9BILA</name>
<dbReference type="Proteomes" id="UP000663829">
    <property type="component" value="Unassembled WGS sequence"/>
</dbReference>
<feature type="domain" description="Peptidase M1 leukotriene A4 hydrolase/aminopeptidase C-terminal" evidence="12">
    <location>
        <begin position="502"/>
        <end position="641"/>
    </location>
</feature>
<organism evidence="13 17">
    <name type="scientific">Didymodactylos carnosus</name>
    <dbReference type="NCBI Taxonomy" id="1234261"/>
    <lineage>
        <taxon>Eukaryota</taxon>
        <taxon>Metazoa</taxon>
        <taxon>Spiralia</taxon>
        <taxon>Gnathifera</taxon>
        <taxon>Rotifera</taxon>
        <taxon>Eurotatoria</taxon>
        <taxon>Bdelloidea</taxon>
        <taxon>Philodinida</taxon>
        <taxon>Philodinidae</taxon>
        <taxon>Didymodactylos</taxon>
    </lineage>
</organism>
<dbReference type="Gene3D" id="3.30.2010.30">
    <property type="match status" value="1"/>
</dbReference>
<dbReference type="Proteomes" id="UP000682733">
    <property type="component" value="Unassembled WGS sequence"/>
</dbReference>
<feature type="active site" description="Proton donor" evidence="9">
    <location>
        <position position="422"/>
    </location>
</feature>
<keyword evidence="7 11" id="KW-0862">Zinc</keyword>
<dbReference type="SUPFAM" id="SSF63737">
    <property type="entry name" value="Leukotriene A4 hydrolase N-terminal domain"/>
    <property type="match status" value="1"/>
</dbReference>
<evidence type="ECO:0000259" key="12">
    <source>
        <dbReference type="SMART" id="SM01263"/>
    </source>
</evidence>
<evidence type="ECO:0000256" key="6">
    <source>
        <dbReference type="ARBA" id="ARBA00022801"/>
    </source>
</evidence>
<evidence type="ECO:0000313" key="17">
    <source>
        <dbReference type="Proteomes" id="UP000663829"/>
    </source>
</evidence>
<dbReference type="Proteomes" id="UP000677228">
    <property type="component" value="Unassembled WGS sequence"/>
</dbReference>
<dbReference type="EMBL" id="CAJOBC010002920">
    <property type="protein sequence ID" value="CAF3758302.1"/>
    <property type="molecule type" value="Genomic_DNA"/>
</dbReference>
<dbReference type="SMART" id="SM01263">
    <property type="entry name" value="Leuk-A4-hydro_C"/>
    <property type="match status" value="1"/>
</dbReference>
<dbReference type="SUPFAM" id="SSF55486">
    <property type="entry name" value="Metalloproteases ('zincins'), catalytic domain"/>
    <property type="match status" value="1"/>
</dbReference>
<dbReference type="OrthoDB" id="79562at2759"/>
<dbReference type="EMBL" id="CAJNOK010007076">
    <property type="protein sequence ID" value="CAF1023614.1"/>
    <property type="molecule type" value="Genomic_DNA"/>
</dbReference>
<dbReference type="PANTHER" id="PTHR45726">
    <property type="entry name" value="LEUKOTRIENE A-4 HYDROLASE"/>
    <property type="match status" value="1"/>
</dbReference>
<keyword evidence="5 11" id="KW-0479">Metal-binding</keyword>
<dbReference type="Gene3D" id="1.25.40.320">
    <property type="entry name" value="Peptidase M1, leukotriene A4 hydrolase/aminopeptidase C-terminal domain"/>
    <property type="match status" value="1"/>
</dbReference>
<evidence type="ECO:0000256" key="5">
    <source>
        <dbReference type="ARBA" id="ARBA00022723"/>
    </source>
</evidence>
<gene>
    <name evidence="13" type="ORF">GPM918_LOCUS13006</name>
    <name evidence="14" type="ORF">OVA965_LOCUS15628</name>
    <name evidence="15" type="ORF">SRO942_LOCUS13006</name>
    <name evidence="16" type="ORF">TMI583_LOCUS15637</name>
</gene>
<dbReference type="GO" id="GO:0006508">
    <property type="term" value="P:proteolysis"/>
    <property type="evidence" value="ECO:0007669"/>
    <property type="project" value="UniProtKB-KW"/>
</dbReference>
<dbReference type="InterPro" id="IPR038502">
    <property type="entry name" value="M1_LTA-4_hydro/amino_C_sf"/>
</dbReference>
<comment type="similarity">
    <text evidence="2">Belongs to the peptidase M1 family.</text>
</comment>
<dbReference type="AlphaFoldDB" id="A0A814FUI9"/>
<dbReference type="FunFam" id="3.30.2010.30:FF:000001">
    <property type="entry name" value="Leukotriene A(4) hydrolase"/>
    <property type="match status" value="1"/>
</dbReference>
<dbReference type="Gene3D" id="1.10.390.10">
    <property type="entry name" value="Neutral Protease Domain 2"/>
    <property type="match status" value="1"/>
</dbReference>
<dbReference type="GO" id="GO:0008270">
    <property type="term" value="F:zinc ion binding"/>
    <property type="evidence" value="ECO:0007669"/>
    <property type="project" value="InterPro"/>
</dbReference>
<feature type="binding site" evidence="11">
    <location>
        <position position="325"/>
    </location>
    <ligand>
        <name>Zn(2+)</name>
        <dbReference type="ChEBI" id="CHEBI:29105"/>
        <note>catalytic</note>
    </ligand>
</feature>
<feature type="binding site" evidence="11">
    <location>
        <position position="321"/>
    </location>
    <ligand>
        <name>Zn(2+)</name>
        <dbReference type="ChEBI" id="CHEBI:29105"/>
        <note>catalytic</note>
    </ligand>
</feature>
<evidence type="ECO:0000256" key="2">
    <source>
        <dbReference type="ARBA" id="ARBA00010136"/>
    </source>
</evidence>
<feature type="binding site" evidence="11">
    <location>
        <position position="344"/>
    </location>
    <ligand>
        <name>Zn(2+)</name>
        <dbReference type="ChEBI" id="CHEBI:29105"/>
        <note>catalytic</note>
    </ligand>
</feature>
<dbReference type="Pfam" id="PF17900">
    <property type="entry name" value="Peptidase_M1_N"/>
    <property type="match status" value="1"/>
</dbReference>
<evidence type="ECO:0000256" key="11">
    <source>
        <dbReference type="PIRSR" id="PIRSR634015-3"/>
    </source>
</evidence>
<keyword evidence="8" id="KW-0482">Metalloprotease</keyword>
<evidence type="ECO:0000313" key="16">
    <source>
        <dbReference type="EMBL" id="CAF3792114.1"/>
    </source>
</evidence>
<dbReference type="InterPro" id="IPR034015">
    <property type="entry name" value="M1_LTA4H"/>
</dbReference>
<feature type="binding site" evidence="10">
    <location>
        <begin position="165"/>
        <end position="167"/>
    </location>
    <ligand>
        <name>a peptide</name>
        <dbReference type="ChEBI" id="CHEBI:60466"/>
    </ligand>
</feature>
<keyword evidence="3" id="KW-0963">Cytoplasm</keyword>
<proteinExistence type="inferred from homology"/>
<dbReference type="EMBL" id="CAJOBA010007087">
    <property type="protein sequence ID" value="CAF3792114.1"/>
    <property type="molecule type" value="Genomic_DNA"/>
</dbReference>